<evidence type="ECO:0000256" key="18">
    <source>
        <dbReference type="ARBA" id="ARBA00031927"/>
    </source>
</evidence>
<feature type="domain" description="Nudix hydrolase" evidence="24">
    <location>
        <begin position="22"/>
        <end position="148"/>
    </location>
</feature>
<dbReference type="GO" id="GO:0008413">
    <property type="term" value="F:8-oxo-7,8-dihydroguanosine triphosphate pyrophosphatase activity"/>
    <property type="evidence" value="ECO:0007669"/>
    <property type="project" value="InterPro"/>
</dbReference>
<evidence type="ECO:0000256" key="8">
    <source>
        <dbReference type="ARBA" id="ARBA00023242"/>
    </source>
</evidence>
<accession>A0A401H3T3</accession>
<evidence type="ECO:0000256" key="22">
    <source>
        <dbReference type="ARBA" id="ARBA00049032"/>
    </source>
</evidence>
<dbReference type="PROSITE" id="PS51462">
    <property type="entry name" value="NUDIX"/>
    <property type="match status" value="1"/>
</dbReference>
<evidence type="ECO:0000256" key="5">
    <source>
        <dbReference type="ARBA" id="ARBA00022723"/>
    </source>
</evidence>
<dbReference type="GO" id="GO:0042262">
    <property type="term" value="P:DNA protection"/>
    <property type="evidence" value="ECO:0007669"/>
    <property type="project" value="InterPro"/>
</dbReference>
<evidence type="ECO:0000256" key="20">
    <source>
        <dbReference type="ARBA" id="ARBA00048002"/>
    </source>
</evidence>
<evidence type="ECO:0000256" key="13">
    <source>
        <dbReference type="ARBA" id="ARBA00026103"/>
    </source>
</evidence>
<dbReference type="InParanoid" id="A0A401H3T3"/>
<dbReference type="GO" id="GO:0046872">
    <property type="term" value="F:metal ion binding"/>
    <property type="evidence" value="ECO:0007669"/>
    <property type="project" value="UniProtKB-KW"/>
</dbReference>
<dbReference type="PRINTS" id="PR01403">
    <property type="entry name" value="8OXTPHPHTASE"/>
</dbReference>
<evidence type="ECO:0000256" key="7">
    <source>
        <dbReference type="ARBA" id="ARBA00022842"/>
    </source>
</evidence>
<evidence type="ECO:0000256" key="4">
    <source>
        <dbReference type="ARBA" id="ARBA00011245"/>
    </source>
</evidence>
<dbReference type="CDD" id="cd03427">
    <property type="entry name" value="NUDIX_MTH1_Nudt1"/>
    <property type="match status" value="1"/>
</dbReference>
<dbReference type="GO" id="GO:0008828">
    <property type="term" value="F:dATP diphosphatase activity"/>
    <property type="evidence" value="ECO:0007669"/>
    <property type="project" value="UniProtKB-EC"/>
</dbReference>
<dbReference type="OrthoDB" id="447842at2759"/>
<dbReference type="InterPro" id="IPR020084">
    <property type="entry name" value="NUDIX_hydrolase_CS"/>
</dbReference>
<dbReference type="PANTHER" id="PTHR43758:SF2">
    <property type="entry name" value="OXIDIZED PURINE NUCLEOSIDE TRIPHOSPHATE HYDROLASE"/>
    <property type="match status" value="1"/>
</dbReference>
<keyword evidence="7" id="KW-0460">Magnesium</keyword>
<dbReference type="AlphaFoldDB" id="A0A401H3T3"/>
<dbReference type="RefSeq" id="XP_027620001.1">
    <property type="nucleotide sequence ID" value="XM_027764200.1"/>
</dbReference>
<dbReference type="InterPro" id="IPR015797">
    <property type="entry name" value="NUDIX_hydrolase-like_dom_sf"/>
</dbReference>
<evidence type="ECO:0000256" key="17">
    <source>
        <dbReference type="ARBA" id="ARBA00030682"/>
    </source>
</evidence>
<evidence type="ECO:0000256" key="21">
    <source>
        <dbReference type="ARBA" id="ARBA00048894"/>
    </source>
</evidence>
<reference evidence="25 26" key="1">
    <citation type="journal article" date="2018" name="Sci. Rep.">
        <title>Genome sequence of the cauliflower mushroom Sparassis crispa (Hanabiratake) and its association with beneficial usage.</title>
        <authorList>
            <person name="Kiyama R."/>
            <person name="Furutani Y."/>
            <person name="Kawaguchi K."/>
            <person name="Nakanishi T."/>
        </authorList>
    </citation>
    <scope>NUCLEOTIDE SEQUENCE [LARGE SCALE GENOMIC DNA]</scope>
</reference>
<comment type="subcellular location">
    <subcellularLocation>
        <location evidence="2">Nucleus</location>
    </subcellularLocation>
</comment>
<dbReference type="PROSITE" id="PS00893">
    <property type="entry name" value="NUDIX_BOX"/>
    <property type="match status" value="1"/>
</dbReference>
<comment type="cofactor">
    <cofactor evidence="1">
        <name>Mg(2+)</name>
        <dbReference type="ChEBI" id="CHEBI:18420"/>
    </cofactor>
</comment>
<dbReference type="GeneID" id="38786005"/>
<evidence type="ECO:0000256" key="23">
    <source>
        <dbReference type="ARBA" id="ARBA00053094"/>
    </source>
</evidence>
<comment type="catalytic activity">
    <reaction evidence="11">
        <text>8-oxo-dGTP + H2O = 8-oxo-dGMP + diphosphate + H(+)</text>
        <dbReference type="Rhea" id="RHEA:31575"/>
        <dbReference type="ChEBI" id="CHEBI:15377"/>
        <dbReference type="ChEBI" id="CHEBI:15378"/>
        <dbReference type="ChEBI" id="CHEBI:33019"/>
        <dbReference type="ChEBI" id="CHEBI:63224"/>
        <dbReference type="ChEBI" id="CHEBI:77896"/>
    </reaction>
    <physiologicalReaction direction="left-to-right" evidence="11">
        <dbReference type="Rhea" id="RHEA:31576"/>
    </physiologicalReaction>
</comment>
<comment type="catalytic activity">
    <reaction evidence="22">
        <text>N(6)-methyl-dATP + H2O = N(6)-methyl-dAMP + diphosphate + H(+)</text>
        <dbReference type="Rhea" id="RHEA:67604"/>
        <dbReference type="ChEBI" id="CHEBI:15377"/>
        <dbReference type="ChEBI" id="CHEBI:15378"/>
        <dbReference type="ChEBI" id="CHEBI:33019"/>
        <dbReference type="ChEBI" id="CHEBI:169976"/>
        <dbReference type="ChEBI" id="CHEBI:172872"/>
    </reaction>
    <physiologicalReaction direction="left-to-right" evidence="22">
        <dbReference type="Rhea" id="RHEA:67605"/>
    </physiologicalReaction>
</comment>
<sequence>MSSERLDEVARGGVPDWLPFSKIKLYTNAFVRQDGKLLLGYKKRGFGKDLYNGFGGKVEPGETPAQAALRELEEESGIAAPLEHCGVLFFVLPDLEQAFHIDIFRAEEYSGAITESDEMRPQWFDIEPAYATPNAKPAAADGSPKEHNTGLPPIPYDQMWADDPFWLPLMLAGRHFAGRADFGSDGRLQKWWFGAKPV</sequence>
<gene>
    <name evidence="25" type="ORF">SCP_1500910</name>
</gene>
<evidence type="ECO:0000256" key="14">
    <source>
        <dbReference type="ARBA" id="ARBA00026218"/>
    </source>
</evidence>
<evidence type="ECO:0000256" key="1">
    <source>
        <dbReference type="ARBA" id="ARBA00001946"/>
    </source>
</evidence>
<evidence type="ECO:0000256" key="3">
    <source>
        <dbReference type="ARBA" id="ARBA00005582"/>
    </source>
</evidence>
<keyword evidence="5" id="KW-0479">Metal-binding</keyword>
<evidence type="ECO:0000256" key="2">
    <source>
        <dbReference type="ARBA" id="ARBA00004123"/>
    </source>
</evidence>
<comment type="catalytic activity">
    <reaction evidence="10">
        <text>2-oxo-dATP + H2O = 2-oxo-dAMP + diphosphate + H(+)</text>
        <dbReference type="Rhea" id="RHEA:31583"/>
        <dbReference type="ChEBI" id="CHEBI:15377"/>
        <dbReference type="ChEBI" id="CHEBI:15378"/>
        <dbReference type="ChEBI" id="CHEBI:33019"/>
        <dbReference type="ChEBI" id="CHEBI:63212"/>
        <dbReference type="ChEBI" id="CHEBI:77897"/>
        <dbReference type="EC" id="3.6.1.56"/>
    </reaction>
    <physiologicalReaction direction="left-to-right" evidence="10">
        <dbReference type="Rhea" id="RHEA:31584"/>
    </physiologicalReaction>
</comment>
<dbReference type="GO" id="GO:0005737">
    <property type="term" value="C:cytoplasm"/>
    <property type="evidence" value="ECO:0007669"/>
    <property type="project" value="TreeGrafter"/>
</dbReference>
<dbReference type="PANTHER" id="PTHR43758">
    <property type="entry name" value="7,8-DIHYDRO-8-OXOGUANINE TRIPHOSPHATASE"/>
    <property type="match status" value="1"/>
</dbReference>
<comment type="catalytic activity">
    <reaction evidence="21">
        <text>O(6)-methyl-dGTP + H2O = O(6)-methyl-dGMP + diphosphate + H(+)</text>
        <dbReference type="Rhea" id="RHEA:67600"/>
        <dbReference type="ChEBI" id="CHEBI:15377"/>
        <dbReference type="ChEBI" id="CHEBI:15378"/>
        <dbReference type="ChEBI" id="CHEBI:33019"/>
        <dbReference type="ChEBI" id="CHEBI:169974"/>
        <dbReference type="ChEBI" id="CHEBI:169975"/>
    </reaction>
    <physiologicalReaction direction="left-to-right" evidence="21">
        <dbReference type="Rhea" id="RHEA:67601"/>
    </physiologicalReaction>
</comment>
<comment type="function">
    <text evidence="23">Oxidized purine nucleoside triphosphate hydrolase which is a prominent sanitizer of the oxidized nucleotide pool. Catalyzes the hydrolysis of 2-oxo-dATP (2-hydroxy-dATP) into 2-oxo-dAMP. Also has a significant hydrolase activity toward 2-oxo-ATP, 8-oxo-dGTP and 8-oxo-dATP. Through the hydrolysis of oxidized purine nucleoside triphosphates, prevents their incorporation into DNA and the subsequent transversions A:T to C:G and G:C to T:A. Also catalyzes the hydrolysis of methylated purine nucleoside triphosphate preventing their integration into DNA. Through this antimutagenic activity protects cells from oxidative stress.</text>
</comment>
<evidence type="ECO:0000256" key="16">
    <source>
        <dbReference type="ARBA" id="ARBA00030634"/>
    </source>
</evidence>
<evidence type="ECO:0000256" key="15">
    <source>
        <dbReference type="ARBA" id="ARBA00029673"/>
    </source>
</evidence>
<comment type="catalytic activity">
    <reaction evidence="12">
        <text>2-oxo-ATP + H2O = 2-oxo-AMP + diphosphate + H(+)</text>
        <dbReference type="Rhea" id="RHEA:67392"/>
        <dbReference type="ChEBI" id="CHEBI:15377"/>
        <dbReference type="ChEBI" id="CHEBI:15378"/>
        <dbReference type="ChEBI" id="CHEBI:33019"/>
        <dbReference type="ChEBI" id="CHEBI:71395"/>
        <dbReference type="ChEBI" id="CHEBI:172878"/>
    </reaction>
    <physiologicalReaction direction="left-to-right" evidence="12">
        <dbReference type="Rhea" id="RHEA:67393"/>
    </physiologicalReaction>
</comment>
<organism evidence="25 26">
    <name type="scientific">Sparassis crispa</name>
    <dbReference type="NCBI Taxonomy" id="139825"/>
    <lineage>
        <taxon>Eukaryota</taxon>
        <taxon>Fungi</taxon>
        <taxon>Dikarya</taxon>
        <taxon>Basidiomycota</taxon>
        <taxon>Agaricomycotina</taxon>
        <taxon>Agaricomycetes</taxon>
        <taxon>Polyporales</taxon>
        <taxon>Sparassidaceae</taxon>
        <taxon>Sparassis</taxon>
    </lineage>
</organism>
<dbReference type="Pfam" id="PF00293">
    <property type="entry name" value="NUDIX"/>
    <property type="match status" value="1"/>
</dbReference>
<keyword evidence="6" id="KW-0378">Hydrolase</keyword>
<dbReference type="EC" id="3.6.1.56" evidence="13"/>
<dbReference type="InterPro" id="IPR003563">
    <property type="entry name" value="8ODP"/>
</dbReference>
<comment type="catalytic activity">
    <reaction evidence="9">
        <text>8-oxo-dATP + H2O = 8-oxo-dAMP + diphosphate + H(+)</text>
        <dbReference type="Rhea" id="RHEA:65396"/>
        <dbReference type="ChEBI" id="CHEBI:15377"/>
        <dbReference type="ChEBI" id="CHEBI:15378"/>
        <dbReference type="ChEBI" id="CHEBI:33019"/>
        <dbReference type="ChEBI" id="CHEBI:71361"/>
        <dbReference type="ChEBI" id="CHEBI:172871"/>
    </reaction>
    <physiologicalReaction direction="left-to-right" evidence="9">
        <dbReference type="Rhea" id="RHEA:65397"/>
    </physiologicalReaction>
</comment>
<proteinExistence type="inferred from homology"/>
<dbReference type="EMBL" id="BFAD01000015">
    <property type="protein sequence ID" value="GBE89088.1"/>
    <property type="molecule type" value="Genomic_DNA"/>
</dbReference>
<protein>
    <recommendedName>
        <fullName evidence="14">Oxidized purine nucleoside triphosphate hydrolase</fullName>
        <ecNumber evidence="13">3.6.1.56</ecNumber>
    </recommendedName>
    <alternativeName>
        <fullName evidence="18">2-hydroxy-dATP diphosphatase</fullName>
    </alternativeName>
    <alternativeName>
        <fullName evidence="17">7,8-dihydro-8-oxoguanine triphosphatase</fullName>
    </alternativeName>
    <alternativeName>
        <fullName evidence="16">8-oxo-dGTPase</fullName>
    </alternativeName>
    <alternativeName>
        <fullName evidence="19">Methylated purine nucleoside triphosphate hydrolase</fullName>
    </alternativeName>
    <alternativeName>
        <fullName evidence="15">Nucleoside diphosphate-linked moiety X motif 1</fullName>
    </alternativeName>
</protein>
<dbReference type="InterPro" id="IPR000086">
    <property type="entry name" value="NUDIX_hydrolase_dom"/>
</dbReference>
<evidence type="ECO:0000256" key="10">
    <source>
        <dbReference type="ARBA" id="ARBA00024459"/>
    </source>
</evidence>
<evidence type="ECO:0000256" key="6">
    <source>
        <dbReference type="ARBA" id="ARBA00022801"/>
    </source>
</evidence>
<comment type="caution">
    <text evidence="25">The sequence shown here is derived from an EMBL/GenBank/DDBJ whole genome shotgun (WGS) entry which is preliminary data.</text>
</comment>
<evidence type="ECO:0000313" key="25">
    <source>
        <dbReference type="EMBL" id="GBE89088.1"/>
    </source>
</evidence>
<dbReference type="SUPFAM" id="SSF55811">
    <property type="entry name" value="Nudix"/>
    <property type="match status" value="1"/>
</dbReference>
<dbReference type="STRING" id="139825.A0A401H3T3"/>
<dbReference type="Gene3D" id="3.90.79.10">
    <property type="entry name" value="Nucleoside Triphosphate Pyrophosphohydrolase"/>
    <property type="match status" value="1"/>
</dbReference>
<dbReference type="Proteomes" id="UP000287166">
    <property type="component" value="Unassembled WGS sequence"/>
</dbReference>
<keyword evidence="26" id="KW-1185">Reference proteome</keyword>
<evidence type="ECO:0000256" key="9">
    <source>
        <dbReference type="ARBA" id="ARBA00024448"/>
    </source>
</evidence>
<comment type="subunit">
    <text evidence="4">Monomer.</text>
</comment>
<evidence type="ECO:0000256" key="12">
    <source>
        <dbReference type="ARBA" id="ARBA00024596"/>
    </source>
</evidence>
<name>A0A401H3T3_9APHY</name>
<comment type="similarity">
    <text evidence="3">Belongs to the Nudix hydrolase family.</text>
</comment>
<evidence type="ECO:0000313" key="26">
    <source>
        <dbReference type="Proteomes" id="UP000287166"/>
    </source>
</evidence>
<evidence type="ECO:0000259" key="24">
    <source>
        <dbReference type="PROSITE" id="PS51462"/>
    </source>
</evidence>
<evidence type="ECO:0000256" key="11">
    <source>
        <dbReference type="ARBA" id="ARBA00024486"/>
    </source>
</evidence>
<keyword evidence="8" id="KW-0539">Nucleus</keyword>
<dbReference type="GO" id="GO:0005634">
    <property type="term" value="C:nucleus"/>
    <property type="evidence" value="ECO:0007669"/>
    <property type="project" value="UniProtKB-SubCell"/>
</dbReference>
<evidence type="ECO:0000256" key="19">
    <source>
        <dbReference type="ARBA" id="ARBA00032071"/>
    </source>
</evidence>
<comment type="catalytic activity">
    <reaction evidence="20">
        <text>N(6)-methyl-ATP + H2O = N(6)-methyl-AMP + diphosphate + H(+)</text>
        <dbReference type="Rhea" id="RHEA:67608"/>
        <dbReference type="ChEBI" id="CHEBI:15377"/>
        <dbReference type="ChEBI" id="CHEBI:15378"/>
        <dbReference type="ChEBI" id="CHEBI:33019"/>
        <dbReference type="ChEBI" id="CHEBI:144842"/>
        <dbReference type="ChEBI" id="CHEBI:172873"/>
    </reaction>
    <physiologicalReaction direction="left-to-right" evidence="20">
        <dbReference type="Rhea" id="RHEA:67609"/>
    </physiologicalReaction>
</comment>